<keyword evidence="1" id="KW-0418">Kinase</keyword>
<dbReference type="InterPro" id="IPR050267">
    <property type="entry name" value="Anti-sigma-factor_SerPK"/>
</dbReference>
<gene>
    <name evidence="3" type="ORF">VA596_12310</name>
</gene>
<dbReference type="Gene3D" id="3.30.565.10">
    <property type="entry name" value="Histidine kinase-like ATPase, C-terminal domain"/>
    <property type="match status" value="1"/>
</dbReference>
<keyword evidence="4" id="KW-1185">Reference proteome</keyword>
<sequence>MTWVRDDRADWQILDVTGRDPADSTSARHWVQDRIAAFGEEHRIDALLVAGELLENAYQHAGGPAQVRLRLRHAPCEITVAVADTGSGVPRLRIPDDGGGRGLVLVDRICSSWGVSHHDDGKLVWARVGCEGTGFPCPAPGDGRS</sequence>
<keyword evidence="1" id="KW-0808">Transferase</keyword>
<protein>
    <submittedName>
        <fullName evidence="3">ATP-binding protein</fullName>
    </submittedName>
</protein>
<keyword evidence="3" id="KW-0547">Nucleotide-binding</keyword>
<dbReference type="CDD" id="cd16936">
    <property type="entry name" value="HATPase_RsbW-like"/>
    <property type="match status" value="1"/>
</dbReference>
<keyword evidence="1" id="KW-0723">Serine/threonine-protein kinase</keyword>
<proteinExistence type="predicted"/>
<evidence type="ECO:0000256" key="1">
    <source>
        <dbReference type="ARBA" id="ARBA00022527"/>
    </source>
</evidence>
<dbReference type="InterPro" id="IPR036890">
    <property type="entry name" value="HATPase_C_sf"/>
</dbReference>
<dbReference type="Proteomes" id="UP001304298">
    <property type="component" value="Unassembled WGS sequence"/>
</dbReference>
<comment type="caution">
    <text evidence="3">The sequence shown here is derived from an EMBL/GenBank/DDBJ whole genome shotgun (WGS) entry which is preliminary data.</text>
</comment>
<keyword evidence="3" id="KW-0067">ATP-binding</keyword>
<name>A0ABU5R4T7_9PSEU</name>
<dbReference type="InterPro" id="IPR003594">
    <property type="entry name" value="HATPase_dom"/>
</dbReference>
<organism evidence="3 4">
    <name type="scientific">Amycolatopsis heterodermiae</name>
    <dbReference type="NCBI Taxonomy" id="3110235"/>
    <lineage>
        <taxon>Bacteria</taxon>
        <taxon>Bacillati</taxon>
        <taxon>Actinomycetota</taxon>
        <taxon>Actinomycetes</taxon>
        <taxon>Pseudonocardiales</taxon>
        <taxon>Pseudonocardiaceae</taxon>
        <taxon>Amycolatopsis</taxon>
    </lineage>
</organism>
<dbReference type="RefSeq" id="WP_323327732.1">
    <property type="nucleotide sequence ID" value="NZ_JAYFSI010000002.1"/>
</dbReference>
<dbReference type="EMBL" id="JAYFSI010000002">
    <property type="protein sequence ID" value="MEA5360321.1"/>
    <property type="molecule type" value="Genomic_DNA"/>
</dbReference>
<dbReference type="SUPFAM" id="SSF55874">
    <property type="entry name" value="ATPase domain of HSP90 chaperone/DNA topoisomerase II/histidine kinase"/>
    <property type="match status" value="1"/>
</dbReference>
<feature type="domain" description="Histidine kinase/HSP90-like ATPase" evidence="2">
    <location>
        <begin position="21"/>
        <end position="127"/>
    </location>
</feature>
<evidence type="ECO:0000313" key="3">
    <source>
        <dbReference type="EMBL" id="MEA5360321.1"/>
    </source>
</evidence>
<dbReference type="PANTHER" id="PTHR35526:SF3">
    <property type="entry name" value="ANTI-SIGMA-F FACTOR RSBW"/>
    <property type="match status" value="1"/>
</dbReference>
<evidence type="ECO:0000313" key="4">
    <source>
        <dbReference type="Proteomes" id="UP001304298"/>
    </source>
</evidence>
<accession>A0ABU5R4T7</accession>
<reference evidence="3 4" key="1">
    <citation type="submission" date="2023-12" db="EMBL/GenBank/DDBJ databases">
        <title>Amycolatopsis sp. V23-08.</title>
        <authorList>
            <person name="Somphong A."/>
        </authorList>
    </citation>
    <scope>NUCLEOTIDE SEQUENCE [LARGE SCALE GENOMIC DNA]</scope>
    <source>
        <strain evidence="3 4">V23-08</strain>
    </source>
</reference>
<evidence type="ECO:0000259" key="2">
    <source>
        <dbReference type="Pfam" id="PF13581"/>
    </source>
</evidence>
<dbReference type="PANTHER" id="PTHR35526">
    <property type="entry name" value="ANTI-SIGMA-F FACTOR RSBW-RELATED"/>
    <property type="match status" value="1"/>
</dbReference>
<dbReference type="GO" id="GO:0005524">
    <property type="term" value="F:ATP binding"/>
    <property type="evidence" value="ECO:0007669"/>
    <property type="project" value="UniProtKB-KW"/>
</dbReference>
<dbReference type="Pfam" id="PF13581">
    <property type="entry name" value="HATPase_c_2"/>
    <property type="match status" value="1"/>
</dbReference>